<dbReference type="InterPro" id="IPR003710">
    <property type="entry name" value="ApbA"/>
</dbReference>
<reference evidence="7" key="1">
    <citation type="journal article" date="2014" name="Int. J. Syst. Evol. Microbiol.">
        <title>Complete genome sequence of Corynebacterium casei LMG S-19264T (=DSM 44701T), isolated from a smear-ripened cheese.</title>
        <authorList>
            <consortium name="US DOE Joint Genome Institute (JGI-PGF)"/>
            <person name="Walter F."/>
            <person name="Albersmeier A."/>
            <person name="Kalinowski J."/>
            <person name="Ruckert C."/>
        </authorList>
    </citation>
    <scope>NUCLEOTIDE SEQUENCE</scope>
    <source>
        <strain evidence="7">CGMCC 1.12785</strain>
    </source>
</reference>
<evidence type="ECO:0000256" key="1">
    <source>
        <dbReference type="ARBA" id="ARBA00007870"/>
    </source>
</evidence>
<dbReference type="InterPro" id="IPR008927">
    <property type="entry name" value="6-PGluconate_DH-like_C_sf"/>
</dbReference>
<dbReference type="SUPFAM" id="SSF48179">
    <property type="entry name" value="6-phosphogluconate dehydrogenase C-terminal domain-like"/>
    <property type="match status" value="1"/>
</dbReference>
<reference evidence="7" key="2">
    <citation type="submission" date="2020-09" db="EMBL/GenBank/DDBJ databases">
        <authorList>
            <person name="Sun Q."/>
            <person name="Zhou Y."/>
        </authorList>
    </citation>
    <scope>NUCLEOTIDE SEQUENCE</scope>
    <source>
        <strain evidence="7">CGMCC 1.12785</strain>
    </source>
</reference>
<evidence type="ECO:0000313" key="8">
    <source>
        <dbReference type="Proteomes" id="UP000616114"/>
    </source>
</evidence>
<dbReference type="InterPro" id="IPR013752">
    <property type="entry name" value="KPA_reductase"/>
</dbReference>
<dbReference type="InterPro" id="IPR036291">
    <property type="entry name" value="NAD(P)-bd_dom_sf"/>
</dbReference>
<comment type="catalytic activity">
    <reaction evidence="4">
        <text>(R)-pantoate + NADP(+) = 2-dehydropantoate + NADPH + H(+)</text>
        <dbReference type="Rhea" id="RHEA:16233"/>
        <dbReference type="ChEBI" id="CHEBI:11561"/>
        <dbReference type="ChEBI" id="CHEBI:15378"/>
        <dbReference type="ChEBI" id="CHEBI:15980"/>
        <dbReference type="ChEBI" id="CHEBI:57783"/>
        <dbReference type="ChEBI" id="CHEBI:58349"/>
        <dbReference type="EC" id="1.1.1.169"/>
    </reaction>
</comment>
<feature type="domain" description="Ketopantoate reductase N-terminal" evidence="5">
    <location>
        <begin position="11"/>
        <end position="148"/>
    </location>
</feature>
<keyword evidence="2 4" id="KW-0521">NADP</keyword>
<dbReference type="Proteomes" id="UP000616114">
    <property type="component" value="Unassembled WGS sequence"/>
</dbReference>
<dbReference type="FunFam" id="1.10.1040.10:FF:000017">
    <property type="entry name" value="2-dehydropantoate 2-reductase"/>
    <property type="match status" value="1"/>
</dbReference>
<dbReference type="Gene3D" id="3.40.50.720">
    <property type="entry name" value="NAD(P)-binding Rossmann-like Domain"/>
    <property type="match status" value="1"/>
</dbReference>
<keyword evidence="3 4" id="KW-0560">Oxidoreductase</keyword>
<name>A0A8J2TXZ6_9MICO</name>
<dbReference type="NCBIfam" id="TIGR00745">
    <property type="entry name" value="apbA_panE"/>
    <property type="match status" value="1"/>
</dbReference>
<comment type="caution">
    <text evidence="7">The sequence shown here is derived from an EMBL/GenBank/DDBJ whole genome shotgun (WGS) entry which is preliminary data.</text>
</comment>
<evidence type="ECO:0000259" key="5">
    <source>
        <dbReference type="Pfam" id="PF02558"/>
    </source>
</evidence>
<dbReference type="PANTHER" id="PTHR21708:SF26">
    <property type="entry name" value="2-DEHYDROPANTOATE 2-REDUCTASE"/>
    <property type="match status" value="1"/>
</dbReference>
<sequence length="304" mass="31992">MGTTASGRPLAVIGAGAIGLALAAAFARGGREVIVCGGTRFERIEVTEAGAVEQWPVRHAETPGDLAEADTAVLAVKAHHTEAAATWLRALARPEVRLLVAQNGVEHRERVAPYAGPAQIVPAIVYLNVERSAPGRALVRHAGTRDLALPDEDAARDLAPELAAGGLRVELETDLRTVAWAKLLTNITLNPLTALTGRRVDVVRDPGVGGIALQLMLEAAQVARAEGAQLGPDDAHAALTWLENVPAGAPTSMLQDLLAGRPLEYDALTGAVIRAAERHGIEVPVNRMVLALLAAIRPEELHTR</sequence>
<dbReference type="InterPro" id="IPR013332">
    <property type="entry name" value="KPR_N"/>
</dbReference>
<dbReference type="GO" id="GO:0005737">
    <property type="term" value="C:cytoplasm"/>
    <property type="evidence" value="ECO:0007669"/>
    <property type="project" value="TreeGrafter"/>
</dbReference>
<gene>
    <name evidence="7" type="ORF">GCM10011333_15780</name>
</gene>
<dbReference type="RefSeq" id="WP_188550395.1">
    <property type="nucleotide sequence ID" value="NZ_BMFY01000006.1"/>
</dbReference>
<accession>A0A8J2TXZ6</accession>
<evidence type="ECO:0000259" key="6">
    <source>
        <dbReference type="Pfam" id="PF08546"/>
    </source>
</evidence>
<organism evidence="7 8">
    <name type="scientific">Sediminivirga luteola</name>
    <dbReference type="NCBI Taxonomy" id="1774748"/>
    <lineage>
        <taxon>Bacteria</taxon>
        <taxon>Bacillati</taxon>
        <taxon>Actinomycetota</taxon>
        <taxon>Actinomycetes</taxon>
        <taxon>Micrococcales</taxon>
        <taxon>Brevibacteriaceae</taxon>
        <taxon>Sediminivirga</taxon>
    </lineage>
</organism>
<dbReference type="SUPFAM" id="SSF51735">
    <property type="entry name" value="NAD(P)-binding Rossmann-fold domains"/>
    <property type="match status" value="1"/>
</dbReference>
<comment type="pathway">
    <text evidence="4">Cofactor biosynthesis; (R)-pantothenate biosynthesis; (R)-pantoate from 3-methyl-2-oxobutanoate: step 2/2.</text>
</comment>
<dbReference type="Pfam" id="PF08546">
    <property type="entry name" value="ApbA_C"/>
    <property type="match status" value="1"/>
</dbReference>
<dbReference type="EC" id="1.1.1.169" evidence="4"/>
<comment type="similarity">
    <text evidence="1 4">Belongs to the ketopantoate reductase family.</text>
</comment>
<dbReference type="NCBIfam" id="NF005091">
    <property type="entry name" value="PRK06522.2-2"/>
    <property type="match status" value="1"/>
</dbReference>
<dbReference type="Gene3D" id="1.10.1040.10">
    <property type="entry name" value="N-(1-d-carboxylethyl)-l-norvaline Dehydrogenase, domain 2"/>
    <property type="match status" value="1"/>
</dbReference>
<feature type="domain" description="Ketopantoate reductase C-terminal" evidence="6">
    <location>
        <begin position="174"/>
        <end position="296"/>
    </location>
</feature>
<evidence type="ECO:0000256" key="2">
    <source>
        <dbReference type="ARBA" id="ARBA00022857"/>
    </source>
</evidence>
<keyword evidence="8" id="KW-1185">Reference proteome</keyword>
<evidence type="ECO:0000313" key="7">
    <source>
        <dbReference type="EMBL" id="GGA13698.1"/>
    </source>
</evidence>
<dbReference type="GO" id="GO:0015940">
    <property type="term" value="P:pantothenate biosynthetic process"/>
    <property type="evidence" value="ECO:0007669"/>
    <property type="project" value="UniProtKB-UniPathway"/>
</dbReference>
<dbReference type="AlphaFoldDB" id="A0A8J2TXZ6"/>
<proteinExistence type="inferred from homology"/>
<keyword evidence="4" id="KW-0566">Pantothenate biosynthesis</keyword>
<evidence type="ECO:0000256" key="4">
    <source>
        <dbReference type="RuleBase" id="RU362068"/>
    </source>
</evidence>
<dbReference type="InterPro" id="IPR013328">
    <property type="entry name" value="6PGD_dom2"/>
</dbReference>
<dbReference type="Pfam" id="PF02558">
    <property type="entry name" value="ApbA"/>
    <property type="match status" value="1"/>
</dbReference>
<evidence type="ECO:0000256" key="3">
    <source>
        <dbReference type="ARBA" id="ARBA00023002"/>
    </source>
</evidence>
<comment type="function">
    <text evidence="4">Catalyzes the NADPH-dependent reduction of ketopantoate into pantoic acid.</text>
</comment>
<dbReference type="GO" id="GO:0008677">
    <property type="term" value="F:2-dehydropantoate 2-reductase activity"/>
    <property type="evidence" value="ECO:0007669"/>
    <property type="project" value="UniProtKB-EC"/>
</dbReference>
<dbReference type="PANTHER" id="PTHR21708">
    <property type="entry name" value="PROBABLE 2-DEHYDROPANTOATE 2-REDUCTASE"/>
    <property type="match status" value="1"/>
</dbReference>
<dbReference type="EMBL" id="BMFY01000006">
    <property type="protein sequence ID" value="GGA13698.1"/>
    <property type="molecule type" value="Genomic_DNA"/>
</dbReference>
<dbReference type="UniPathway" id="UPA00028">
    <property type="reaction ID" value="UER00004"/>
</dbReference>
<protein>
    <recommendedName>
        <fullName evidence="4">2-dehydropantoate 2-reductase</fullName>
        <ecNumber evidence="4">1.1.1.169</ecNumber>
    </recommendedName>
    <alternativeName>
        <fullName evidence="4">Ketopantoate reductase</fullName>
    </alternativeName>
</protein>
<dbReference type="InterPro" id="IPR051402">
    <property type="entry name" value="KPR-Related"/>
</dbReference>